<dbReference type="AlphaFoldDB" id="A0A1I0MFB3"/>
<dbReference type="InterPro" id="IPR016195">
    <property type="entry name" value="Pol/histidinol_Pase-like"/>
</dbReference>
<proteinExistence type="predicted"/>
<evidence type="ECO:0000313" key="3">
    <source>
        <dbReference type="Proteomes" id="UP000199701"/>
    </source>
</evidence>
<dbReference type="Pfam" id="PF02811">
    <property type="entry name" value="PHP"/>
    <property type="match status" value="1"/>
</dbReference>
<dbReference type="EMBL" id="FOJI01000001">
    <property type="protein sequence ID" value="SEV87107.1"/>
    <property type="molecule type" value="Genomic_DNA"/>
</dbReference>
<dbReference type="GO" id="GO:0042578">
    <property type="term" value="F:phosphoric ester hydrolase activity"/>
    <property type="evidence" value="ECO:0007669"/>
    <property type="project" value="TreeGrafter"/>
</dbReference>
<dbReference type="SUPFAM" id="SSF89550">
    <property type="entry name" value="PHP domain-like"/>
    <property type="match status" value="1"/>
</dbReference>
<accession>A0A1I0MFB3</accession>
<dbReference type="OrthoDB" id="9808747at2"/>
<evidence type="ECO:0000259" key="1">
    <source>
        <dbReference type="SMART" id="SM00481"/>
    </source>
</evidence>
<keyword evidence="2" id="KW-0378">Hydrolase</keyword>
<dbReference type="PANTHER" id="PTHR36928:SF1">
    <property type="entry name" value="PHOSPHATASE YCDX-RELATED"/>
    <property type="match status" value="1"/>
</dbReference>
<sequence length="238" mass="26916">MKYSIDTHTHSIVSGHAYNTIDEMTREAADKGVSHFALTEHAPKMPGSCNELYFYNLKVLKHEKYGVNRLFGAELNIMDFNGRVDLPEHILRHLDIVIASLHSPCIIAGTREQNTNALIEAIKNPYINIIGHPDDSRYPVDFEPIVLAAKQYHTLLELNNTSLKPTGPRVNAKVNDIEMLELCKKHNVCISLASDAHIAESICDFELVEGLLEELDFPERLVANADYELLESYLNYKK</sequence>
<protein>
    <submittedName>
        <fullName evidence="2">Putative hydrolase</fullName>
    </submittedName>
</protein>
<dbReference type="Gene3D" id="3.20.20.140">
    <property type="entry name" value="Metal-dependent hydrolases"/>
    <property type="match status" value="1"/>
</dbReference>
<name>A0A1I0MFB3_9FIRM</name>
<keyword evidence="3" id="KW-1185">Reference proteome</keyword>
<dbReference type="RefSeq" id="WP_092450157.1">
    <property type="nucleotide sequence ID" value="NZ_FOJI01000001.1"/>
</dbReference>
<dbReference type="STRING" id="99656.SAMN05421659_101481"/>
<dbReference type="InterPro" id="IPR050243">
    <property type="entry name" value="PHP_phosphatase"/>
</dbReference>
<dbReference type="InterPro" id="IPR003141">
    <property type="entry name" value="Pol/His_phosphatase_N"/>
</dbReference>
<dbReference type="PANTHER" id="PTHR36928">
    <property type="entry name" value="PHOSPHATASE YCDX-RELATED"/>
    <property type="match status" value="1"/>
</dbReference>
<dbReference type="SMART" id="SM00481">
    <property type="entry name" value="POLIIIAc"/>
    <property type="match status" value="1"/>
</dbReference>
<dbReference type="Proteomes" id="UP000199701">
    <property type="component" value="Unassembled WGS sequence"/>
</dbReference>
<dbReference type="NCBIfam" id="NF006702">
    <property type="entry name" value="PRK09248.1"/>
    <property type="match status" value="1"/>
</dbReference>
<feature type="domain" description="Polymerase/histidinol phosphatase N-terminal" evidence="1">
    <location>
        <begin position="5"/>
        <end position="79"/>
    </location>
</feature>
<dbReference type="CDD" id="cd07437">
    <property type="entry name" value="PHP_HisPPase_Ycdx_like"/>
    <property type="match status" value="1"/>
</dbReference>
<gene>
    <name evidence="2" type="ORF">SAMN05421659_101481</name>
</gene>
<reference evidence="2 3" key="1">
    <citation type="submission" date="2016-10" db="EMBL/GenBank/DDBJ databases">
        <authorList>
            <person name="de Groot N.N."/>
        </authorList>
    </citation>
    <scope>NUCLEOTIDE SEQUENCE [LARGE SCALE GENOMIC DNA]</scope>
    <source>
        <strain evidence="2 3">DSM 9179</strain>
    </source>
</reference>
<dbReference type="GO" id="GO:0008270">
    <property type="term" value="F:zinc ion binding"/>
    <property type="evidence" value="ECO:0007669"/>
    <property type="project" value="TreeGrafter"/>
</dbReference>
<organism evidence="2 3">
    <name type="scientific">[Clostridium] fimetarium</name>
    <dbReference type="NCBI Taxonomy" id="99656"/>
    <lineage>
        <taxon>Bacteria</taxon>
        <taxon>Bacillati</taxon>
        <taxon>Bacillota</taxon>
        <taxon>Clostridia</taxon>
        <taxon>Lachnospirales</taxon>
        <taxon>Lachnospiraceae</taxon>
    </lineage>
</organism>
<dbReference type="InterPro" id="IPR004013">
    <property type="entry name" value="PHP_dom"/>
</dbReference>
<evidence type="ECO:0000313" key="2">
    <source>
        <dbReference type="EMBL" id="SEV87107.1"/>
    </source>
</evidence>
<dbReference type="GO" id="GO:0005829">
    <property type="term" value="C:cytosol"/>
    <property type="evidence" value="ECO:0007669"/>
    <property type="project" value="TreeGrafter"/>
</dbReference>